<evidence type="ECO:0000256" key="4">
    <source>
        <dbReference type="ARBA" id="ARBA00013081"/>
    </source>
</evidence>
<evidence type="ECO:0000256" key="9">
    <source>
        <dbReference type="ARBA" id="ARBA00023211"/>
    </source>
</evidence>
<dbReference type="PROSITE" id="PS51746">
    <property type="entry name" value="PPM_2"/>
    <property type="match status" value="1"/>
</dbReference>
<comment type="cofactor">
    <cofactor evidence="2">
        <name>Mg(2+)</name>
        <dbReference type="ChEBI" id="CHEBI:18420"/>
    </cofactor>
</comment>
<dbReference type="PANTHER" id="PTHR13832:SF839">
    <property type="entry name" value="PROTEIN PHOSPHATASE 2C 47-RELATED"/>
    <property type="match status" value="1"/>
</dbReference>
<evidence type="ECO:0000256" key="7">
    <source>
        <dbReference type="ARBA" id="ARBA00022842"/>
    </source>
</evidence>
<comment type="similarity">
    <text evidence="3 12">Belongs to the PP2C family.</text>
</comment>
<dbReference type="InterPro" id="IPR015655">
    <property type="entry name" value="PP2C"/>
</dbReference>
<dbReference type="GO" id="GO:0046872">
    <property type="term" value="F:metal ion binding"/>
    <property type="evidence" value="ECO:0007669"/>
    <property type="project" value="UniProtKB-KW"/>
</dbReference>
<dbReference type="AlphaFoldDB" id="A0A218W716"/>
<dbReference type="Proteomes" id="UP000515151">
    <property type="component" value="Chromosome 6"/>
</dbReference>
<accession>A0A218W716</accession>
<reference evidence="18" key="4">
    <citation type="submission" date="2025-04" db="UniProtKB">
        <authorList>
            <consortium name="RefSeq"/>
        </authorList>
    </citation>
    <scope>IDENTIFICATION</scope>
    <source>
        <tissue evidence="18">Leaf</tissue>
    </source>
</reference>
<keyword evidence="7" id="KW-0460">Magnesium</keyword>
<dbReference type="GO" id="GO:0005737">
    <property type="term" value="C:cytoplasm"/>
    <property type="evidence" value="ECO:0007669"/>
    <property type="project" value="UniProtKB-ARBA"/>
</dbReference>
<protein>
    <recommendedName>
        <fullName evidence="4">protein-serine/threonine phosphatase</fullName>
        <ecNumber evidence="4">3.1.3.16</ecNumber>
    </recommendedName>
</protein>
<dbReference type="Gene3D" id="3.60.40.10">
    <property type="entry name" value="PPM-type phosphatase domain"/>
    <property type="match status" value="1"/>
</dbReference>
<dbReference type="InterPro" id="IPR036457">
    <property type="entry name" value="PPM-type-like_dom_sf"/>
</dbReference>
<reference evidence="16" key="1">
    <citation type="journal article" date="2017" name="Plant J.">
        <title>The pomegranate (Punica granatum L.) genome and the genomics of punicalagin biosynthesis.</title>
        <authorList>
            <person name="Qin G."/>
            <person name="Xu C."/>
            <person name="Ming R."/>
            <person name="Tang H."/>
            <person name="Guyot R."/>
            <person name="Kramer E.M."/>
            <person name="Hu Y."/>
            <person name="Yi X."/>
            <person name="Qi Y."/>
            <person name="Xu X."/>
            <person name="Gao Z."/>
            <person name="Pan H."/>
            <person name="Jian J."/>
            <person name="Tian Y."/>
            <person name="Yue Z."/>
            <person name="Xu Y."/>
        </authorList>
    </citation>
    <scope>NUCLEOTIDE SEQUENCE [LARGE SCALE GENOMIC DNA]</scope>
    <source>
        <strain evidence="16">cv. Dabenzi</strain>
    </source>
</reference>
<evidence type="ECO:0000256" key="11">
    <source>
        <dbReference type="ARBA" id="ARBA00048336"/>
    </source>
</evidence>
<evidence type="ECO:0000256" key="1">
    <source>
        <dbReference type="ARBA" id="ARBA00001936"/>
    </source>
</evidence>
<evidence type="ECO:0000313" key="18">
    <source>
        <dbReference type="RefSeq" id="XP_031401630.1"/>
    </source>
</evidence>
<dbReference type="RefSeq" id="XP_031401630.1">
    <property type="nucleotide sequence ID" value="XM_031545770.1"/>
</dbReference>
<evidence type="ECO:0000259" key="14">
    <source>
        <dbReference type="PROSITE" id="PS51746"/>
    </source>
</evidence>
<feature type="domain" description="PPM-type phosphatase" evidence="14">
    <location>
        <begin position="87"/>
        <end position="347"/>
    </location>
</feature>
<name>A0A218W716_PUNGR</name>
<dbReference type="OrthoDB" id="10264738at2759"/>
<dbReference type="SUPFAM" id="SSF81606">
    <property type="entry name" value="PP2C-like"/>
    <property type="match status" value="1"/>
</dbReference>
<organism evidence="15 16">
    <name type="scientific">Punica granatum</name>
    <name type="common">Pomegranate</name>
    <dbReference type="NCBI Taxonomy" id="22663"/>
    <lineage>
        <taxon>Eukaryota</taxon>
        <taxon>Viridiplantae</taxon>
        <taxon>Streptophyta</taxon>
        <taxon>Embryophyta</taxon>
        <taxon>Tracheophyta</taxon>
        <taxon>Spermatophyta</taxon>
        <taxon>Magnoliopsida</taxon>
        <taxon>eudicotyledons</taxon>
        <taxon>Gunneridae</taxon>
        <taxon>Pentapetalae</taxon>
        <taxon>rosids</taxon>
        <taxon>malvids</taxon>
        <taxon>Myrtales</taxon>
        <taxon>Lythraceae</taxon>
        <taxon>Punica</taxon>
    </lineage>
</organism>
<evidence type="ECO:0000256" key="8">
    <source>
        <dbReference type="ARBA" id="ARBA00022912"/>
    </source>
</evidence>
<dbReference type="EC" id="3.1.3.16" evidence="4"/>
<dbReference type="FunFam" id="3.60.40.10:FF:000004">
    <property type="entry name" value="Probable protein phosphatase 2C 22"/>
    <property type="match status" value="1"/>
</dbReference>
<dbReference type="InterPro" id="IPR000222">
    <property type="entry name" value="PP2C_BS"/>
</dbReference>
<sequence length="381" mass="41406">MAPGTEVSPQVRLGEEQGKGSRSSSPMEDEDGDTIENLNQSKGGKPPLNLSVMRHCNSSALLVELDQDAGMTKSPPNEMSSFLPVFRSGSCSDKGPKQYMEDEYICVDNLHDHIGTNADLPTPGAFYGVFDGHGGVDAASFTKRNILKYIVEDAYFPTGMRKAMKSAFVKADHAFADTSCLDSSSGTTALIALILGRTMLIANAGDSRAVLGKRGRAIELSKDHKPNCTSERLRIEKLGGVIYDGYLNGQLSVARALGDWHIKGSKGSKCPLSSEPELEELTLTEEDEFLIIGCDGLWDVMSSQCAVTMVRRELMQHNDPERSSRALVKEALQRNTCDNLTVVVVCFSRDPPPKIEIPRSHKRRSISAEGLDVLKGVLNGV</sequence>
<keyword evidence="5" id="KW-0479">Metal-binding</keyword>
<dbReference type="SMART" id="SM00331">
    <property type="entry name" value="PP2C_SIG"/>
    <property type="match status" value="1"/>
</dbReference>
<dbReference type="PANTHER" id="PTHR13832">
    <property type="entry name" value="PROTEIN PHOSPHATASE 2C"/>
    <property type="match status" value="1"/>
</dbReference>
<dbReference type="GeneID" id="116211405"/>
<evidence type="ECO:0000256" key="12">
    <source>
        <dbReference type="RuleBase" id="RU003465"/>
    </source>
</evidence>
<keyword evidence="8 12" id="KW-0904">Protein phosphatase</keyword>
<dbReference type="GO" id="GO:0004722">
    <property type="term" value="F:protein serine/threonine phosphatase activity"/>
    <property type="evidence" value="ECO:0007669"/>
    <property type="project" value="UniProtKB-EC"/>
</dbReference>
<keyword evidence="17" id="KW-1185">Reference proteome</keyword>
<dbReference type="GO" id="GO:0005634">
    <property type="term" value="C:nucleus"/>
    <property type="evidence" value="ECO:0007669"/>
    <property type="project" value="UniProtKB-ARBA"/>
</dbReference>
<keyword evidence="6 12" id="KW-0378">Hydrolase</keyword>
<dbReference type="EMBL" id="MTKT01005034">
    <property type="protein sequence ID" value="OWM68333.1"/>
    <property type="molecule type" value="Genomic_DNA"/>
</dbReference>
<comment type="catalytic activity">
    <reaction evidence="10">
        <text>O-phospho-L-seryl-[protein] + H2O = L-seryl-[protein] + phosphate</text>
        <dbReference type="Rhea" id="RHEA:20629"/>
        <dbReference type="Rhea" id="RHEA-COMP:9863"/>
        <dbReference type="Rhea" id="RHEA-COMP:11604"/>
        <dbReference type="ChEBI" id="CHEBI:15377"/>
        <dbReference type="ChEBI" id="CHEBI:29999"/>
        <dbReference type="ChEBI" id="CHEBI:43474"/>
        <dbReference type="ChEBI" id="CHEBI:83421"/>
        <dbReference type="EC" id="3.1.3.16"/>
    </reaction>
</comment>
<feature type="region of interest" description="Disordered" evidence="13">
    <location>
        <begin position="1"/>
        <end position="49"/>
    </location>
</feature>
<evidence type="ECO:0000256" key="10">
    <source>
        <dbReference type="ARBA" id="ARBA00047761"/>
    </source>
</evidence>
<evidence type="ECO:0000256" key="6">
    <source>
        <dbReference type="ARBA" id="ARBA00022801"/>
    </source>
</evidence>
<gene>
    <name evidence="18" type="primary">LOC116211405</name>
    <name evidence="15" type="ORF">CDL15_Pgr004815</name>
</gene>
<dbReference type="CDD" id="cd00143">
    <property type="entry name" value="PP2Cc"/>
    <property type="match status" value="1"/>
</dbReference>
<proteinExistence type="inferred from homology"/>
<reference evidence="15" key="2">
    <citation type="submission" date="2017-06" db="EMBL/GenBank/DDBJ databases">
        <title>The pomegranate genome and the genomics of punicalagin biosynthesis.</title>
        <authorList>
            <person name="Xu C."/>
        </authorList>
    </citation>
    <scope>NUCLEOTIDE SEQUENCE [LARGE SCALE GENOMIC DNA]</scope>
    <source>
        <tissue evidence="15">Fresh leaf</tissue>
    </source>
</reference>
<dbReference type="PROSITE" id="PS01032">
    <property type="entry name" value="PPM_1"/>
    <property type="match status" value="1"/>
</dbReference>
<dbReference type="Proteomes" id="UP000197138">
    <property type="component" value="Unassembled WGS sequence"/>
</dbReference>
<comment type="catalytic activity">
    <reaction evidence="11">
        <text>O-phospho-L-threonyl-[protein] + H2O = L-threonyl-[protein] + phosphate</text>
        <dbReference type="Rhea" id="RHEA:47004"/>
        <dbReference type="Rhea" id="RHEA-COMP:11060"/>
        <dbReference type="Rhea" id="RHEA-COMP:11605"/>
        <dbReference type="ChEBI" id="CHEBI:15377"/>
        <dbReference type="ChEBI" id="CHEBI:30013"/>
        <dbReference type="ChEBI" id="CHEBI:43474"/>
        <dbReference type="ChEBI" id="CHEBI:61977"/>
        <dbReference type="EC" id="3.1.3.16"/>
    </reaction>
</comment>
<dbReference type="InterPro" id="IPR001932">
    <property type="entry name" value="PPM-type_phosphatase-like_dom"/>
</dbReference>
<evidence type="ECO:0000256" key="2">
    <source>
        <dbReference type="ARBA" id="ARBA00001946"/>
    </source>
</evidence>
<dbReference type="SMART" id="SM00332">
    <property type="entry name" value="PP2Cc"/>
    <property type="match status" value="1"/>
</dbReference>
<reference evidence="17" key="3">
    <citation type="journal article" date="2020" name="Plant Biotechnol. J.">
        <title>The pomegranate (Punica granatum L.) draft genome dissects genetic divergence between soft- and hard-seeded cultivars.</title>
        <authorList>
            <person name="Luo X."/>
            <person name="Li H."/>
            <person name="Wu Z."/>
            <person name="Yao W."/>
            <person name="Zhao P."/>
            <person name="Cao D."/>
            <person name="Yu H."/>
            <person name="Li K."/>
            <person name="Poudel K."/>
            <person name="Zhao D."/>
            <person name="Zhang F."/>
            <person name="Xia X."/>
            <person name="Chen L."/>
            <person name="Wang Q."/>
            <person name="Jing D."/>
            <person name="Cao S."/>
        </authorList>
    </citation>
    <scope>NUCLEOTIDE SEQUENCE [LARGE SCALE GENOMIC DNA]</scope>
</reference>
<evidence type="ECO:0000256" key="13">
    <source>
        <dbReference type="SAM" id="MobiDB-lite"/>
    </source>
</evidence>
<keyword evidence="9" id="KW-0464">Manganese</keyword>
<evidence type="ECO:0000313" key="15">
    <source>
        <dbReference type="EMBL" id="OWM68333.1"/>
    </source>
</evidence>
<evidence type="ECO:0000256" key="3">
    <source>
        <dbReference type="ARBA" id="ARBA00006702"/>
    </source>
</evidence>
<evidence type="ECO:0000313" key="17">
    <source>
        <dbReference type="Proteomes" id="UP000515151"/>
    </source>
</evidence>
<comment type="cofactor">
    <cofactor evidence="1">
        <name>Mn(2+)</name>
        <dbReference type="ChEBI" id="CHEBI:29035"/>
    </cofactor>
</comment>
<evidence type="ECO:0000313" key="16">
    <source>
        <dbReference type="Proteomes" id="UP000197138"/>
    </source>
</evidence>
<dbReference type="Pfam" id="PF00481">
    <property type="entry name" value="PP2C"/>
    <property type="match status" value="1"/>
</dbReference>
<evidence type="ECO:0000256" key="5">
    <source>
        <dbReference type="ARBA" id="ARBA00022723"/>
    </source>
</evidence>